<gene>
    <name evidence="1" type="ORF">EFL26_17640</name>
</gene>
<dbReference type="OrthoDB" id="511192at2"/>
<dbReference type="EMBL" id="RJSF01000044">
    <property type="protein sequence ID" value="RNM12462.1"/>
    <property type="molecule type" value="Genomic_DNA"/>
</dbReference>
<evidence type="ECO:0000313" key="2">
    <source>
        <dbReference type="Proteomes" id="UP000279994"/>
    </source>
</evidence>
<evidence type="ECO:0000313" key="1">
    <source>
        <dbReference type="EMBL" id="RNM12462.1"/>
    </source>
</evidence>
<proteinExistence type="predicted"/>
<keyword evidence="2" id="KW-1185">Reference proteome</keyword>
<accession>A0A3N0GJW3</accession>
<dbReference type="Proteomes" id="UP000279994">
    <property type="component" value="Unassembled WGS sequence"/>
</dbReference>
<reference evidence="1 2" key="1">
    <citation type="submission" date="2018-11" db="EMBL/GenBank/DDBJ databases">
        <authorList>
            <person name="Li F."/>
        </authorList>
    </citation>
    <scope>NUCLEOTIDE SEQUENCE [LARGE SCALE GENOMIC DNA]</scope>
    <source>
        <strain evidence="1 2">Gsoil 818</strain>
    </source>
</reference>
<protein>
    <submittedName>
        <fullName evidence="1">DUF4262 domain-containing protein</fullName>
    </submittedName>
</protein>
<organism evidence="1 2">
    <name type="scientific">Nocardioides pocheonensis</name>
    <dbReference type="NCBI Taxonomy" id="661485"/>
    <lineage>
        <taxon>Bacteria</taxon>
        <taxon>Bacillati</taxon>
        <taxon>Actinomycetota</taxon>
        <taxon>Actinomycetes</taxon>
        <taxon>Propionibacteriales</taxon>
        <taxon>Nocardioidaceae</taxon>
        <taxon>Nocardioides</taxon>
    </lineage>
</organism>
<dbReference type="InterPro" id="IPR025358">
    <property type="entry name" value="DUF4262"/>
</dbReference>
<dbReference type="AlphaFoldDB" id="A0A3N0GJW3"/>
<sequence length="141" mass="15175">MDPLDELRQLIAEHGWAVRHVVSADPAQCFSYTVGLTAHLHPEVVMTGLPHQVAHAFLNLAGQVVVREHGHFAPGEETTALADGMTFPVIAVSDTSGLTAVAELYGDVRAVQIVWTDSRGSLPWDEDYANPPGSQPLLGTR</sequence>
<dbReference type="RefSeq" id="WP_123224226.1">
    <property type="nucleotide sequence ID" value="NZ_RJSF01000044.1"/>
</dbReference>
<dbReference type="Pfam" id="PF14081">
    <property type="entry name" value="DUF4262"/>
    <property type="match status" value="1"/>
</dbReference>
<name>A0A3N0GJW3_9ACTN</name>
<comment type="caution">
    <text evidence="1">The sequence shown here is derived from an EMBL/GenBank/DDBJ whole genome shotgun (WGS) entry which is preliminary data.</text>
</comment>